<keyword evidence="5" id="KW-0732">Signal</keyword>
<dbReference type="Pfam" id="PF00620">
    <property type="entry name" value="RhoGAP"/>
    <property type="match status" value="1"/>
</dbReference>
<dbReference type="Pfam" id="PF00169">
    <property type="entry name" value="PH"/>
    <property type="match status" value="1"/>
</dbReference>
<dbReference type="AlphaFoldDB" id="A0A8B7Z4H7"/>
<feature type="region of interest" description="Disordered" evidence="4">
    <location>
        <begin position="193"/>
        <end position="216"/>
    </location>
</feature>
<keyword evidence="10" id="KW-1185">Reference proteome</keyword>
<dbReference type="GO" id="GO:0005096">
    <property type="term" value="F:GTPase activator activity"/>
    <property type="evidence" value="ECO:0007669"/>
    <property type="project" value="UniProtKB-KW"/>
</dbReference>
<dbReference type="InterPro" id="IPR008936">
    <property type="entry name" value="Rho_GTPase_activation_prot"/>
</dbReference>
<dbReference type="Proteomes" id="UP000694845">
    <property type="component" value="Unplaced"/>
</dbReference>
<feature type="region of interest" description="Disordered" evidence="4">
    <location>
        <begin position="309"/>
        <end position="358"/>
    </location>
</feature>
<feature type="region of interest" description="Disordered" evidence="4">
    <location>
        <begin position="229"/>
        <end position="264"/>
    </location>
</feature>
<evidence type="ECO:0000259" key="7">
    <source>
        <dbReference type="PROSITE" id="PS50003"/>
    </source>
</evidence>
<evidence type="ECO:0000256" key="3">
    <source>
        <dbReference type="PROSITE-ProRule" id="PRU00192"/>
    </source>
</evidence>
<proteinExistence type="predicted"/>
<dbReference type="Gene3D" id="2.30.29.30">
    <property type="entry name" value="Pleckstrin-homology domain (PH domain)/Phosphotyrosine-binding domain (PTB)"/>
    <property type="match status" value="1"/>
</dbReference>
<organism evidence="10 12">
    <name type="scientific">Acanthaster planci</name>
    <name type="common">Crown-of-thorns starfish</name>
    <dbReference type="NCBI Taxonomy" id="133434"/>
    <lineage>
        <taxon>Eukaryota</taxon>
        <taxon>Metazoa</taxon>
        <taxon>Echinodermata</taxon>
        <taxon>Eleutherozoa</taxon>
        <taxon>Asterozoa</taxon>
        <taxon>Asteroidea</taxon>
        <taxon>Valvatacea</taxon>
        <taxon>Valvatida</taxon>
        <taxon>Acanthasteridae</taxon>
        <taxon>Acanthaster</taxon>
    </lineage>
</organism>
<dbReference type="SMART" id="SM00233">
    <property type="entry name" value="PH"/>
    <property type="match status" value="1"/>
</dbReference>
<dbReference type="RefSeq" id="XP_022099866.1">
    <property type="nucleotide sequence ID" value="XM_022244174.1"/>
</dbReference>
<feature type="signal peptide" evidence="5">
    <location>
        <begin position="1"/>
        <end position="15"/>
    </location>
</feature>
<evidence type="ECO:0000256" key="1">
    <source>
        <dbReference type="ARBA" id="ARBA00022443"/>
    </source>
</evidence>
<feature type="region of interest" description="Disordered" evidence="4">
    <location>
        <begin position="570"/>
        <end position="636"/>
    </location>
</feature>
<dbReference type="InterPro" id="IPR050729">
    <property type="entry name" value="Rho-GAP"/>
</dbReference>
<feature type="region of interest" description="Disordered" evidence="4">
    <location>
        <begin position="386"/>
        <end position="410"/>
    </location>
</feature>
<dbReference type="InterPro" id="IPR000198">
    <property type="entry name" value="RhoGAP_dom"/>
</dbReference>
<dbReference type="SUPFAM" id="SSF50729">
    <property type="entry name" value="PH domain-like"/>
    <property type="match status" value="1"/>
</dbReference>
<dbReference type="Gene3D" id="2.30.30.40">
    <property type="entry name" value="SH3 Domains"/>
    <property type="match status" value="1"/>
</dbReference>
<dbReference type="InterPro" id="IPR001452">
    <property type="entry name" value="SH3_domain"/>
</dbReference>
<feature type="domain" description="PH" evidence="7">
    <location>
        <begin position="463"/>
        <end position="567"/>
    </location>
</feature>
<protein>
    <submittedName>
        <fullName evidence="11 12">Rho GTPase-activating protein 15-like isoform X1</fullName>
    </submittedName>
</protein>
<dbReference type="Pfam" id="PF00397">
    <property type="entry name" value="WW"/>
    <property type="match status" value="1"/>
</dbReference>
<accession>A0A8B7Z4H7</accession>
<dbReference type="InterPro" id="IPR036020">
    <property type="entry name" value="WW_dom_sf"/>
</dbReference>
<dbReference type="PROSITE" id="PS50003">
    <property type="entry name" value="PH_DOMAIN"/>
    <property type="match status" value="1"/>
</dbReference>
<feature type="compositionally biased region" description="Polar residues" evidence="4">
    <location>
        <begin position="309"/>
        <end position="318"/>
    </location>
</feature>
<dbReference type="SMART" id="SM00324">
    <property type="entry name" value="RhoGAP"/>
    <property type="match status" value="1"/>
</dbReference>
<evidence type="ECO:0000313" key="10">
    <source>
        <dbReference type="Proteomes" id="UP000694845"/>
    </source>
</evidence>
<evidence type="ECO:0000256" key="5">
    <source>
        <dbReference type="SAM" id="SignalP"/>
    </source>
</evidence>
<name>A0A8B7Z4H7_ACAPL</name>
<evidence type="ECO:0000256" key="4">
    <source>
        <dbReference type="SAM" id="MobiDB-lite"/>
    </source>
</evidence>
<dbReference type="SUPFAM" id="SSF50044">
    <property type="entry name" value="SH3-domain"/>
    <property type="match status" value="1"/>
</dbReference>
<evidence type="ECO:0000313" key="12">
    <source>
        <dbReference type="RefSeq" id="XP_022099867.1"/>
    </source>
</evidence>
<dbReference type="GO" id="GO:0005737">
    <property type="term" value="C:cytoplasm"/>
    <property type="evidence" value="ECO:0007669"/>
    <property type="project" value="TreeGrafter"/>
</dbReference>
<feature type="domain" description="SH3" evidence="6">
    <location>
        <begin position="68"/>
        <end position="131"/>
    </location>
</feature>
<feature type="domain" description="Rho-GAP" evidence="9">
    <location>
        <begin position="662"/>
        <end position="852"/>
    </location>
</feature>
<dbReference type="PANTHER" id="PTHR23176:SF129">
    <property type="entry name" value="RHO GTPASE ACTIVATING PROTEIN AT 16F, ISOFORM E-RELATED"/>
    <property type="match status" value="1"/>
</dbReference>
<evidence type="ECO:0000256" key="2">
    <source>
        <dbReference type="ARBA" id="ARBA00022468"/>
    </source>
</evidence>
<dbReference type="GO" id="GO:0007165">
    <property type="term" value="P:signal transduction"/>
    <property type="evidence" value="ECO:0007669"/>
    <property type="project" value="InterPro"/>
</dbReference>
<dbReference type="KEGG" id="aplc:110984223"/>
<feature type="compositionally biased region" description="Polar residues" evidence="4">
    <location>
        <begin position="570"/>
        <end position="593"/>
    </location>
</feature>
<dbReference type="PROSITE" id="PS50238">
    <property type="entry name" value="RHOGAP"/>
    <property type="match status" value="1"/>
</dbReference>
<dbReference type="GeneID" id="110984223"/>
<dbReference type="RefSeq" id="XP_022099867.1">
    <property type="nucleotide sequence ID" value="XM_022244175.1"/>
</dbReference>
<evidence type="ECO:0000259" key="8">
    <source>
        <dbReference type="PROSITE" id="PS50020"/>
    </source>
</evidence>
<reference evidence="11 12" key="1">
    <citation type="submission" date="2025-04" db="UniProtKB">
        <authorList>
            <consortium name="RefSeq"/>
        </authorList>
    </citation>
    <scope>IDENTIFICATION</scope>
</reference>
<dbReference type="SUPFAM" id="SSF51045">
    <property type="entry name" value="WW domain"/>
    <property type="match status" value="1"/>
</dbReference>
<feature type="domain" description="WW" evidence="8">
    <location>
        <begin position="364"/>
        <end position="397"/>
    </location>
</feature>
<dbReference type="Gene3D" id="1.10.555.10">
    <property type="entry name" value="Rho GTPase activation protein"/>
    <property type="match status" value="1"/>
</dbReference>
<keyword evidence="1 3" id="KW-0728">SH3 domain</keyword>
<dbReference type="InterPro" id="IPR001849">
    <property type="entry name" value="PH_domain"/>
</dbReference>
<dbReference type="PROSITE" id="PS50002">
    <property type="entry name" value="SH3"/>
    <property type="match status" value="1"/>
</dbReference>
<sequence>MSSVFLHHLFVAVFAEQPFQDSTRTLRILLLLIILHEHSIEGISLSSCVAVLLRKKYCSFTSVSMEQPVTQMVQAKYEYEYMSGSGLPAKMLPGDLFTLLRKSNSDWWYVKREGEKKPVYLPATYLEIQPDNVVTGLGNRTAQRSSTLIPHAYMDSASEQTQPVPGNVAASQIRHNNMVSEISDRLRNRIVIPKPDYDNSQDPVPRPRPTQLNVRDGNSRQGIHKVATPIGGAMSPMTDSELSSHSEQSSVNSPEYFPPPPNESELRSHILNSNVHVAHSLSSSQLMPSAGDEWEMHRDERGRKYYYNNRTNETSWDPPSSVQKKRSSSVSPRTRKKNEASLQSLPPGWREEKTPSGGDVFINDQFKEKWYKSQNEHGETYYYSGDREETGWSLPTEPQSIRRRKSEESSEMEVRWRSKVRGTSERFSKTQSVFLPSESRFLMNVHRRHSEIEVGDIHPETASSEKEGYLQRARPGEATRKVKWQQVYTAVTGSRLAFFKDHKKSGTPVMLLELWGSQVVLHSEKQSKYLKKSYIELKTSLDKEYWLMADTEEETHLWYAAINGAVRSLPPTSQHSLRRQNSADDTQSPSSDGPSLRPTSPLPAQRPTSPKPRPENLVEISSKSRQDKKKIKNKLKSFITKRPTMEALQKQGIIKEEDVFGRHIQALCEQQRTLVPKFVTDCIALIEKSGLHMDGIYRVSGNLSLIQKLRFLVDQEKPVDFSASPWKEDIHVIAGALKLYFRELPEPLVTFDGYDGFMEAMRKPDRKSKLKAFQDVINSLPRVNQETMKVLFRHLNNVVAHKDKNRMLPQNLAIVFGPTLMWPKKESFNVALSMVYQNQCIEFIINEHQNFWK</sequence>
<feature type="compositionally biased region" description="Low complexity" evidence="4">
    <location>
        <begin position="240"/>
        <end position="255"/>
    </location>
</feature>
<dbReference type="PANTHER" id="PTHR23176">
    <property type="entry name" value="RHO/RAC/CDC GTPASE-ACTIVATING PROTEIN"/>
    <property type="match status" value="1"/>
</dbReference>
<evidence type="ECO:0000259" key="9">
    <source>
        <dbReference type="PROSITE" id="PS50238"/>
    </source>
</evidence>
<dbReference type="SMART" id="SM00326">
    <property type="entry name" value="SH3"/>
    <property type="match status" value="1"/>
</dbReference>
<dbReference type="InterPro" id="IPR011993">
    <property type="entry name" value="PH-like_dom_sf"/>
</dbReference>
<evidence type="ECO:0000259" key="6">
    <source>
        <dbReference type="PROSITE" id="PS50002"/>
    </source>
</evidence>
<gene>
    <name evidence="11 12" type="primary">LOC110984223</name>
</gene>
<dbReference type="PROSITE" id="PS50020">
    <property type="entry name" value="WW_DOMAIN_2"/>
    <property type="match status" value="2"/>
</dbReference>
<dbReference type="SMART" id="SM00456">
    <property type="entry name" value="WW"/>
    <property type="match status" value="2"/>
</dbReference>
<dbReference type="InterPro" id="IPR001202">
    <property type="entry name" value="WW_dom"/>
</dbReference>
<dbReference type="OMA" id="QKLRIMV"/>
<dbReference type="CDD" id="cd00201">
    <property type="entry name" value="WW"/>
    <property type="match status" value="1"/>
</dbReference>
<dbReference type="InterPro" id="IPR036028">
    <property type="entry name" value="SH3-like_dom_sf"/>
</dbReference>
<dbReference type="FunFam" id="1.10.555.10:FF:000003">
    <property type="entry name" value="Putative rho GTPase-activating protein 12"/>
    <property type="match status" value="1"/>
</dbReference>
<dbReference type="OrthoDB" id="79452at2759"/>
<feature type="domain" description="WW" evidence="8">
    <location>
        <begin position="288"/>
        <end position="321"/>
    </location>
</feature>
<evidence type="ECO:0000313" key="11">
    <source>
        <dbReference type="RefSeq" id="XP_022099866.1"/>
    </source>
</evidence>
<dbReference type="PROSITE" id="PS01159">
    <property type="entry name" value="WW_DOMAIN_1"/>
    <property type="match status" value="2"/>
</dbReference>
<keyword evidence="2" id="KW-0343">GTPase activation</keyword>
<feature type="compositionally biased region" description="Basic residues" evidence="4">
    <location>
        <begin position="626"/>
        <end position="635"/>
    </location>
</feature>
<dbReference type="Gene3D" id="2.20.70.10">
    <property type="match status" value="1"/>
</dbReference>
<feature type="chain" id="PRO_5044665663" evidence="5">
    <location>
        <begin position="16"/>
        <end position="853"/>
    </location>
</feature>
<dbReference type="SUPFAM" id="SSF48350">
    <property type="entry name" value="GTPase activation domain, GAP"/>
    <property type="match status" value="1"/>
</dbReference>